<evidence type="ECO:0000256" key="4">
    <source>
        <dbReference type="ARBA" id="ARBA00022837"/>
    </source>
</evidence>
<evidence type="ECO:0000256" key="2">
    <source>
        <dbReference type="ARBA" id="ARBA00022723"/>
    </source>
</evidence>
<reference evidence="7" key="1">
    <citation type="journal article" date="2019" name="Int. J. Syst. Evol. Microbiol.">
        <title>The Global Catalogue of Microorganisms (GCM) 10K type strain sequencing project: providing services to taxonomists for standard genome sequencing and annotation.</title>
        <authorList>
            <consortium name="The Broad Institute Genomics Platform"/>
            <consortium name="The Broad Institute Genome Sequencing Center for Infectious Disease"/>
            <person name="Wu L."/>
            <person name="Ma J."/>
        </authorList>
    </citation>
    <scope>NUCLEOTIDE SEQUENCE [LARGE SCALE GENOMIC DNA]</scope>
    <source>
        <strain evidence="7">CGMCC 4.1467</strain>
    </source>
</reference>
<dbReference type="InterPro" id="IPR000917">
    <property type="entry name" value="Sulfatase_N"/>
</dbReference>
<name>A0ABW2L0Z9_9BACT</name>
<comment type="caution">
    <text evidence="6">The sequence shown here is derived from an EMBL/GenBank/DDBJ whole genome shotgun (WGS) entry which is preliminary data.</text>
</comment>
<dbReference type="PANTHER" id="PTHR42693:SF53">
    <property type="entry name" value="ENDO-4-O-SULFATASE"/>
    <property type="match status" value="1"/>
</dbReference>
<dbReference type="Proteomes" id="UP001596472">
    <property type="component" value="Unassembled WGS sequence"/>
</dbReference>
<dbReference type="InterPro" id="IPR017850">
    <property type="entry name" value="Alkaline_phosphatase_core_sf"/>
</dbReference>
<evidence type="ECO:0000256" key="1">
    <source>
        <dbReference type="ARBA" id="ARBA00008779"/>
    </source>
</evidence>
<dbReference type="SUPFAM" id="SSF53649">
    <property type="entry name" value="Alkaline phosphatase-like"/>
    <property type="match status" value="1"/>
</dbReference>
<dbReference type="Pfam" id="PF00884">
    <property type="entry name" value="Sulfatase"/>
    <property type="match status" value="1"/>
</dbReference>
<sequence>MPPNAPSSLRALGKVRKAGLRQHRWAALLTGILLSFPAIGSSQGARPNILLIMADDLGYSDLGCYGSSIETPALDRLASQGTRLANFRVDPMCTVTRTSLLTGHTHTQSANYRRSFPLPKALSIAGYQTSLSGKWHQPKHPLDQGFDHFYGFLQGQINNFTGDDSILRQRKKAPVPEDWYATDSFTDHTIECIDRAIDDDKPFFAFLSYNAPHTPLHVSRELVEKHRGRFSTGWGELRQQRFNRLKEIGLIDERHVLSEPGPEVRRWDELPEETRTLEDFRMATYAAVIDRLDQNVARLLRHLDKKGIADNTLVIFLSDNGGDYGNGNIATDAKQLPWDKSSLPYMSNGWASLKCTPFKYYKTSAYEGGLRVPFIMRWPKGLKHQPGTILSHQTHVTDLYPTFLELAGTSYRPTGKQAPLHGKSFLPLIRDADLPKEATLHPTFWALDSTTRGYLDYPWKAVSIHNGPWQLYHLEKDPAEANDLAGSHPEQLAEIDARWNRFAAEETAMPPDWRLPLKETSQGWGFHRLVRIWNVEDSIPRSSAAEVPVDTELSFTFRHPLDFKGTGNKTLRLYRVQDPDTPVWTADPDASHPAQGKKTITFTDLPKLKPDTSYFLLSDPGWARSNKKPLPPLNDGAYWFRFRTAK</sequence>
<gene>
    <name evidence="6" type="ORF">ACFQY0_02400</name>
</gene>
<comment type="similarity">
    <text evidence="1">Belongs to the sulfatase family.</text>
</comment>
<keyword evidence="3" id="KW-0378">Hydrolase</keyword>
<dbReference type="InterPro" id="IPR050738">
    <property type="entry name" value="Sulfatase"/>
</dbReference>
<dbReference type="RefSeq" id="WP_379708705.1">
    <property type="nucleotide sequence ID" value="NZ_JBHTBS010000001.1"/>
</dbReference>
<accession>A0ABW2L0Z9</accession>
<keyword evidence="7" id="KW-1185">Reference proteome</keyword>
<proteinExistence type="inferred from homology"/>
<evidence type="ECO:0000313" key="7">
    <source>
        <dbReference type="Proteomes" id="UP001596472"/>
    </source>
</evidence>
<dbReference type="EMBL" id="JBHTBS010000001">
    <property type="protein sequence ID" value="MFC7336014.1"/>
    <property type="molecule type" value="Genomic_DNA"/>
</dbReference>
<dbReference type="InterPro" id="IPR024607">
    <property type="entry name" value="Sulfatase_CS"/>
</dbReference>
<dbReference type="CDD" id="cd16025">
    <property type="entry name" value="PAS_like"/>
    <property type="match status" value="1"/>
</dbReference>
<keyword evidence="2" id="KW-0479">Metal-binding</keyword>
<feature type="domain" description="Sulfatase N-terminal" evidence="5">
    <location>
        <begin position="47"/>
        <end position="408"/>
    </location>
</feature>
<organism evidence="6 7">
    <name type="scientific">Haloferula chungangensis</name>
    <dbReference type="NCBI Taxonomy" id="1048331"/>
    <lineage>
        <taxon>Bacteria</taxon>
        <taxon>Pseudomonadati</taxon>
        <taxon>Verrucomicrobiota</taxon>
        <taxon>Verrucomicrobiia</taxon>
        <taxon>Verrucomicrobiales</taxon>
        <taxon>Verrucomicrobiaceae</taxon>
        <taxon>Haloferula</taxon>
    </lineage>
</organism>
<dbReference type="Gene3D" id="3.30.1120.10">
    <property type="match status" value="1"/>
</dbReference>
<evidence type="ECO:0000313" key="6">
    <source>
        <dbReference type="EMBL" id="MFC7336014.1"/>
    </source>
</evidence>
<evidence type="ECO:0000259" key="5">
    <source>
        <dbReference type="Pfam" id="PF00884"/>
    </source>
</evidence>
<keyword evidence="4" id="KW-0106">Calcium</keyword>
<evidence type="ECO:0000256" key="3">
    <source>
        <dbReference type="ARBA" id="ARBA00022801"/>
    </source>
</evidence>
<dbReference type="PANTHER" id="PTHR42693">
    <property type="entry name" value="ARYLSULFATASE FAMILY MEMBER"/>
    <property type="match status" value="1"/>
</dbReference>
<dbReference type="Gene3D" id="3.40.720.10">
    <property type="entry name" value="Alkaline Phosphatase, subunit A"/>
    <property type="match status" value="1"/>
</dbReference>
<dbReference type="PROSITE" id="PS00149">
    <property type="entry name" value="SULFATASE_2"/>
    <property type="match status" value="1"/>
</dbReference>
<protein>
    <submittedName>
        <fullName evidence="6">Sulfatase-like hydrolase/transferase</fullName>
    </submittedName>
</protein>